<accession>A0AA47P6A1</accession>
<feature type="coiled-coil region" evidence="1">
    <location>
        <begin position="66"/>
        <end position="93"/>
    </location>
</feature>
<organism evidence="2 3">
    <name type="scientific">Merluccius polli</name>
    <name type="common">Benguela hake</name>
    <name type="synonym">Merluccius cadenati</name>
    <dbReference type="NCBI Taxonomy" id="89951"/>
    <lineage>
        <taxon>Eukaryota</taxon>
        <taxon>Metazoa</taxon>
        <taxon>Chordata</taxon>
        <taxon>Craniata</taxon>
        <taxon>Vertebrata</taxon>
        <taxon>Euteleostomi</taxon>
        <taxon>Actinopterygii</taxon>
        <taxon>Neopterygii</taxon>
        <taxon>Teleostei</taxon>
        <taxon>Neoteleostei</taxon>
        <taxon>Acanthomorphata</taxon>
        <taxon>Zeiogadaria</taxon>
        <taxon>Gadariae</taxon>
        <taxon>Gadiformes</taxon>
        <taxon>Gadoidei</taxon>
        <taxon>Merlucciidae</taxon>
        <taxon>Merluccius</taxon>
    </lineage>
</organism>
<dbReference type="AlphaFoldDB" id="A0AA47P6A1"/>
<evidence type="ECO:0000313" key="2">
    <source>
        <dbReference type="EMBL" id="KAK0149795.1"/>
    </source>
</evidence>
<reference evidence="2" key="1">
    <citation type="journal article" date="2023" name="Front. Mar. Sci.">
        <title>A new Merluccius polli reference genome to investigate the effects of global change in West African waters.</title>
        <authorList>
            <person name="Mateo J.L."/>
            <person name="Blanco-Fernandez C."/>
            <person name="Garcia-Vazquez E."/>
            <person name="Machado-Schiaffino G."/>
        </authorList>
    </citation>
    <scope>NUCLEOTIDE SEQUENCE</scope>
    <source>
        <strain evidence="2">C29</strain>
        <tissue evidence="2">Fin</tissue>
    </source>
</reference>
<keyword evidence="3" id="KW-1185">Reference proteome</keyword>
<name>A0AA47P6A1_MERPO</name>
<keyword evidence="1" id="KW-0175">Coiled coil</keyword>
<gene>
    <name evidence="2" type="ORF">N1851_009451</name>
</gene>
<evidence type="ECO:0000313" key="3">
    <source>
        <dbReference type="Proteomes" id="UP001174136"/>
    </source>
</evidence>
<sequence>MDACNTLTTEICDIVSKRLEVGVARDTFEPEVEKQRVRMSLNRDEHKSIFGETNTETVISDGLEGLENVSIANSKASSKRAEAEAELAAKQEQANLWKRYKLNRVN</sequence>
<evidence type="ECO:0000256" key="1">
    <source>
        <dbReference type="SAM" id="Coils"/>
    </source>
</evidence>
<dbReference type="EMBL" id="JAOPHQ010001716">
    <property type="protein sequence ID" value="KAK0149795.1"/>
    <property type="molecule type" value="Genomic_DNA"/>
</dbReference>
<proteinExistence type="predicted"/>
<dbReference type="Proteomes" id="UP001174136">
    <property type="component" value="Unassembled WGS sequence"/>
</dbReference>
<comment type="caution">
    <text evidence="2">The sequence shown here is derived from an EMBL/GenBank/DDBJ whole genome shotgun (WGS) entry which is preliminary data.</text>
</comment>
<protein>
    <submittedName>
        <fullName evidence="2">Uncharacterized protein</fullName>
    </submittedName>
</protein>